<dbReference type="PANTHER" id="PTHR43050:SF1">
    <property type="entry name" value="SERINE RACEMASE"/>
    <property type="match status" value="1"/>
</dbReference>
<dbReference type="GO" id="GO:0005524">
    <property type="term" value="F:ATP binding"/>
    <property type="evidence" value="ECO:0007669"/>
    <property type="project" value="TreeGrafter"/>
</dbReference>
<evidence type="ECO:0000313" key="3">
    <source>
        <dbReference type="EMBL" id="SVC78795.1"/>
    </source>
</evidence>
<dbReference type="GO" id="GO:0030378">
    <property type="term" value="F:serine racemase activity"/>
    <property type="evidence" value="ECO:0007669"/>
    <property type="project" value="TreeGrafter"/>
</dbReference>
<name>A0A382Q1H9_9ZZZZ</name>
<dbReference type="InterPro" id="IPR036052">
    <property type="entry name" value="TrpB-like_PALP_sf"/>
</dbReference>
<organism evidence="3">
    <name type="scientific">marine metagenome</name>
    <dbReference type="NCBI Taxonomy" id="408172"/>
    <lineage>
        <taxon>unclassified sequences</taxon>
        <taxon>metagenomes</taxon>
        <taxon>ecological metagenomes</taxon>
    </lineage>
</organism>
<dbReference type="GO" id="GO:0003941">
    <property type="term" value="F:L-serine ammonia-lyase activity"/>
    <property type="evidence" value="ECO:0007669"/>
    <property type="project" value="TreeGrafter"/>
</dbReference>
<dbReference type="Gene3D" id="3.40.50.1100">
    <property type="match status" value="1"/>
</dbReference>
<reference evidence="3" key="1">
    <citation type="submission" date="2018-05" db="EMBL/GenBank/DDBJ databases">
        <authorList>
            <person name="Lanie J.A."/>
            <person name="Ng W.-L."/>
            <person name="Kazmierczak K.M."/>
            <person name="Andrzejewski T.M."/>
            <person name="Davidsen T.M."/>
            <person name="Wayne K.J."/>
            <person name="Tettelin H."/>
            <person name="Glass J.I."/>
            <person name="Rusch D."/>
            <person name="Podicherti R."/>
            <person name="Tsui H.-C.T."/>
            <person name="Winkler M.E."/>
        </authorList>
    </citation>
    <scope>NUCLEOTIDE SEQUENCE</scope>
</reference>
<accession>A0A382Q1H9</accession>
<dbReference type="AlphaFoldDB" id="A0A382Q1H9"/>
<feature type="non-terminal residue" evidence="3">
    <location>
        <position position="63"/>
    </location>
</feature>
<comment type="cofactor">
    <cofactor evidence="1">
        <name>pyridoxal 5'-phosphate</name>
        <dbReference type="ChEBI" id="CHEBI:597326"/>
    </cofactor>
</comment>
<dbReference type="EMBL" id="UINC01110948">
    <property type="protein sequence ID" value="SVC78795.1"/>
    <property type="molecule type" value="Genomic_DNA"/>
</dbReference>
<keyword evidence="2" id="KW-0663">Pyridoxal phosphate</keyword>
<gene>
    <name evidence="3" type="ORF">METZ01_LOCUS331649</name>
</gene>
<evidence type="ECO:0000256" key="2">
    <source>
        <dbReference type="ARBA" id="ARBA00022898"/>
    </source>
</evidence>
<dbReference type="PANTHER" id="PTHR43050">
    <property type="entry name" value="SERINE / THREONINE RACEMASE FAMILY MEMBER"/>
    <property type="match status" value="1"/>
</dbReference>
<sequence>MVTLKDIASAHERIRPFVHRTTVMTNNSLDELSGAKLFFKCDNFQKAGSFKIRGATNTVELLS</sequence>
<proteinExistence type="predicted"/>
<dbReference type="SUPFAM" id="SSF53686">
    <property type="entry name" value="Tryptophan synthase beta subunit-like PLP-dependent enzymes"/>
    <property type="match status" value="1"/>
</dbReference>
<dbReference type="GO" id="GO:0000287">
    <property type="term" value="F:magnesium ion binding"/>
    <property type="evidence" value="ECO:0007669"/>
    <property type="project" value="TreeGrafter"/>
</dbReference>
<dbReference type="GO" id="GO:0018114">
    <property type="term" value="F:threonine racemase activity"/>
    <property type="evidence" value="ECO:0007669"/>
    <property type="project" value="TreeGrafter"/>
</dbReference>
<evidence type="ECO:0000256" key="1">
    <source>
        <dbReference type="ARBA" id="ARBA00001933"/>
    </source>
</evidence>
<evidence type="ECO:0008006" key="4">
    <source>
        <dbReference type="Google" id="ProtNLM"/>
    </source>
</evidence>
<dbReference type="GO" id="GO:0070179">
    <property type="term" value="P:D-serine biosynthetic process"/>
    <property type="evidence" value="ECO:0007669"/>
    <property type="project" value="TreeGrafter"/>
</dbReference>
<dbReference type="GO" id="GO:0030170">
    <property type="term" value="F:pyridoxal phosphate binding"/>
    <property type="evidence" value="ECO:0007669"/>
    <property type="project" value="TreeGrafter"/>
</dbReference>
<protein>
    <recommendedName>
        <fullName evidence="4">Tryptophan synthase beta chain-like PALP domain-containing protein</fullName>
    </recommendedName>
</protein>